<dbReference type="InterPro" id="IPR028846">
    <property type="entry name" value="Recoverin"/>
</dbReference>
<keyword evidence="3" id="KW-0106">Calcium</keyword>
<comment type="caution">
    <text evidence="5">The sequence shown here is derived from an EMBL/GenBank/DDBJ whole genome shotgun (WGS) entry which is preliminary data.</text>
</comment>
<keyword evidence="1" id="KW-0479">Metal-binding</keyword>
<organism evidence="5 6">
    <name type="scientific">Adineta steineri</name>
    <dbReference type="NCBI Taxonomy" id="433720"/>
    <lineage>
        <taxon>Eukaryota</taxon>
        <taxon>Metazoa</taxon>
        <taxon>Spiralia</taxon>
        <taxon>Gnathifera</taxon>
        <taxon>Rotifera</taxon>
        <taxon>Eurotatoria</taxon>
        <taxon>Bdelloidea</taxon>
        <taxon>Adinetida</taxon>
        <taxon>Adinetidae</taxon>
        <taxon>Adineta</taxon>
    </lineage>
</organism>
<dbReference type="Gene3D" id="1.10.238.10">
    <property type="entry name" value="EF-hand"/>
    <property type="match status" value="1"/>
</dbReference>
<dbReference type="GO" id="GO:0005509">
    <property type="term" value="F:calcium ion binding"/>
    <property type="evidence" value="ECO:0007669"/>
    <property type="project" value="InterPro"/>
</dbReference>
<evidence type="ECO:0000259" key="4">
    <source>
        <dbReference type="PROSITE" id="PS50222"/>
    </source>
</evidence>
<evidence type="ECO:0000256" key="2">
    <source>
        <dbReference type="ARBA" id="ARBA00022737"/>
    </source>
</evidence>
<gene>
    <name evidence="5" type="ORF">OKA104_LOCUS17850</name>
</gene>
<reference evidence="5" key="1">
    <citation type="submission" date="2021-02" db="EMBL/GenBank/DDBJ databases">
        <authorList>
            <person name="Nowell W R."/>
        </authorList>
    </citation>
    <scope>NUCLEOTIDE SEQUENCE</scope>
</reference>
<evidence type="ECO:0000256" key="1">
    <source>
        <dbReference type="ARBA" id="ARBA00022723"/>
    </source>
</evidence>
<dbReference type="PROSITE" id="PS50222">
    <property type="entry name" value="EF_HAND_2"/>
    <property type="match status" value="1"/>
</dbReference>
<evidence type="ECO:0000313" key="5">
    <source>
        <dbReference type="EMBL" id="CAF3790014.1"/>
    </source>
</evidence>
<dbReference type="PRINTS" id="PR00450">
    <property type="entry name" value="RECOVERIN"/>
</dbReference>
<dbReference type="PROSITE" id="PS00018">
    <property type="entry name" value="EF_HAND_1"/>
    <property type="match status" value="1"/>
</dbReference>
<evidence type="ECO:0000313" key="6">
    <source>
        <dbReference type="Proteomes" id="UP000663881"/>
    </source>
</evidence>
<feature type="domain" description="EF-hand" evidence="4">
    <location>
        <begin position="101"/>
        <end position="136"/>
    </location>
</feature>
<sequence length="255" mass="30366">MPSARIRSSASEEDTPDIRKIHSRHTWKLENKNLGNGQPISRKSVYYIQNEVMKRKEKFHFSKQEIESLCTVFRYLTRDDDKNTIDRTRFRDILHNTFEMTDDILMDRVFKVFDRDNDGQVNMLEWIIGLNIYLRGTLDEKIIFAFNCYSLKGEKYITRQEIFQLLKNTMLKQPGNDEDPTESIKELVEITMKKLDKDHDSRLDDHDFAVSVREDPLLLSCFGQIFPYHKKKVDFEKLVFGQTLTKNQMEIIFDY</sequence>
<dbReference type="PANTHER" id="PTHR23055">
    <property type="entry name" value="CALCIUM BINDING PROTEINS"/>
    <property type="match status" value="1"/>
</dbReference>
<dbReference type="InterPro" id="IPR002048">
    <property type="entry name" value="EF_hand_dom"/>
</dbReference>
<name>A0A819AZF3_9BILA</name>
<evidence type="ECO:0000256" key="3">
    <source>
        <dbReference type="ARBA" id="ARBA00022837"/>
    </source>
</evidence>
<proteinExistence type="predicted"/>
<dbReference type="AlphaFoldDB" id="A0A819AZF3"/>
<dbReference type="InterPro" id="IPR011992">
    <property type="entry name" value="EF-hand-dom_pair"/>
</dbReference>
<dbReference type="SUPFAM" id="SSF47473">
    <property type="entry name" value="EF-hand"/>
    <property type="match status" value="1"/>
</dbReference>
<dbReference type="InterPro" id="IPR018247">
    <property type="entry name" value="EF_Hand_1_Ca_BS"/>
</dbReference>
<dbReference type="PANTHER" id="PTHR23055:SF60">
    <property type="entry name" value="CALAXIN"/>
    <property type="match status" value="1"/>
</dbReference>
<dbReference type="EMBL" id="CAJOAY010001082">
    <property type="protein sequence ID" value="CAF3790014.1"/>
    <property type="molecule type" value="Genomic_DNA"/>
</dbReference>
<dbReference type="Proteomes" id="UP000663881">
    <property type="component" value="Unassembled WGS sequence"/>
</dbReference>
<accession>A0A819AZF3</accession>
<protein>
    <recommendedName>
        <fullName evidence="4">EF-hand domain-containing protein</fullName>
    </recommendedName>
</protein>
<keyword evidence="2" id="KW-0677">Repeat</keyword>